<dbReference type="InterPro" id="IPR010854">
    <property type="entry name" value="YdgH/BhsA/McbA-like_dom"/>
</dbReference>
<dbReference type="InterPro" id="IPR036275">
    <property type="entry name" value="YdgH-like_sf"/>
</dbReference>
<gene>
    <name evidence="4" type="ORF">DLM27_23925</name>
</gene>
<evidence type="ECO:0000256" key="1">
    <source>
        <dbReference type="ARBA" id="ARBA00022729"/>
    </source>
</evidence>
<organism evidence="4">
    <name type="scientific">Salmonella enterica subsp. enterica serovar Poona</name>
    <dbReference type="NCBI Taxonomy" id="436295"/>
    <lineage>
        <taxon>Bacteria</taxon>
        <taxon>Pseudomonadati</taxon>
        <taxon>Pseudomonadota</taxon>
        <taxon>Gammaproteobacteria</taxon>
        <taxon>Enterobacterales</taxon>
        <taxon>Enterobacteriaceae</taxon>
        <taxon>Salmonella</taxon>
    </lineage>
</organism>
<dbReference type="SUPFAM" id="SSF159871">
    <property type="entry name" value="YdgH-like"/>
    <property type="match status" value="1"/>
</dbReference>
<name>A0A5V7P873_SALET</name>
<feature type="domain" description="YdgH/BhsA/McbA-like" evidence="3">
    <location>
        <begin position="35"/>
        <end position="92"/>
    </location>
</feature>
<dbReference type="Pfam" id="PF07338">
    <property type="entry name" value="YdgH_BhsA-like"/>
    <property type="match status" value="1"/>
</dbReference>
<sequence length="92" mass="10164">MNRIKFVIASVLMLISVGVSAAEQVSQKEIEHFKLEYVGNISVSSTNESVTSPSDLQEKLSELADNKGGKYYHIIATRQHGPNFHAVAEVFK</sequence>
<dbReference type="AlphaFoldDB" id="A0A5V7P873"/>
<reference evidence="4" key="1">
    <citation type="submission" date="2018-05" db="EMBL/GenBank/DDBJ databases">
        <authorList>
            <person name="Ashton P.M."/>
            <person name="Dallman T."/>
            <person name="Nair S."/>
            <person name="De Pinna E."/>
            <person name="Peters T."/>
            <person name="Grant K."/>
        </authorList>
    </citation>
    <scope>NUCLEOTIDE SEQUENCE [LARGE SCALE GENOMIC DNA]</scope>
    <source>
        <strain evidence="4">127535</strain>
    </source>
</reference>
<proteinExistence type="predicted"/>
<dbReference type="EMBL" id="AAHDIV010000040">
    <property type="protein sequence ID" value="EBU8136676.1"/>
    <property type="molecule type" value="Genomic_DNA"/>
</dbReference>
<comment type="caution">
    <text evidence="4">The sequence shown here is derived from an EMBL/GenBank/DDBJ whole genome shotgun (WGS) entry which is preliminary data.</text>
</comment>
<evidence type="ECO:0000259" key="3">
    <source>
        <dbReference type="Pfam" id="PF07338"/>
    </source>
</evidence>
<protein>
    <submittedName>
        <fullName evidence="4">DUF1471 domain-containing protein</fullName>
    </submittedName>
</protein>
<feature type="chain" id="PRO_5030141142" evidence="2">
    <location>
        <begin position="22"/>
        <end position="92"/>
    </location>
</feature>
<accession>A0A5V7P873</accession>
<dbReference type="InterPro" id="IPR025543">
    <property type="entry name" value="Dodecin-like"/>
</dbReference>
<dbReference type="Gene3D" id="3.30.1660.10">
    <property type="entry name" value="Flavin-binding protein dodecin"/>
    <property type="match status" value="1"/>
</dbReference>
<evidence type="ECO:0000313" key="4">
    <source>
        <dbReference type="EMBL" id="EBU8136676.1"/>
    </source>
</evidence>
<evidence type="ECO:0000256" key="2">
    <source>
        <dbReference type="SAM" id="SignalP"/>
    </source>
</evidence>
<dbReference type="Proteomes" id="UP000839895">
    <property type="component" value="Unassembled WGS sequence"/>
</dbReference>
<feature type="signal peptide" evidence="2">
    <location>
        <begin position="1"/>
        <end position="21"/>
    </location>
</feature>
<keyword evidence="1 2" id="KW-0732">Signal</keyword>